<keyword evidence="3" id="KW-1185">Reference proteome</keyword>
<comment type="caution">
    <text evidence="2">The sequence shown here is derived from an EMBL/GenBank/DDBJ whole genome shotgun (WGS) entry which is preliminary data.</text>
</comment>
<organism evidence="2 3">
    <name type="scientific">Entomortierella chlamydospora</name>
    <dbReference type="NCBI Taxonomy" id="101097"/>
    <lineage>
        <taxon>Eukaryota</taxon>
        <taxon>Fungi</taxon>
        <taxon>Fungi incertae sedis</taxon>
        <taxon>Mucoromycota</taxon>
        <taxon>Mortierellomycotina</taxon>
        <taxon>Mortierellomycetes</taxon>
        <taxon>Mortierellales</taxon>
        <taxon>Mortierellaceae</taxon>
        <taxon>Entomortierella</taxon>
    </lineage>
</organism>
<name>A0A9P6MX52_9FUNG</name>
<feature type="region of interest" description="Disordered" evidence="1">
    <location>
        <begin position="69"/>
        <end position="107"/>
    </location>
</feature>
<accession>A0A9P6MX52</accession>
<feature type="compositionally biased region" description="Acidic residues" evidence="1">
    <location>
        <begin position="74"/>
        <end position="92"/>
    </location>
</feature>
<dbReference type="EMBL" id="JAAAID010000609">
    <property type="protein sequence ID" value="KAG0015634.1"/>
    <property type="molecule type" value="Genomic_DNA"/>
</dbReference>
<protein>
    <submittedName>
        <fullName evidence="2">Uncharacterized protein</fullName>
    </submittedName>
</protein>
<reference evidence="2" key="1">
    <citation type="journal article" date="2020" name="Fungal Divers.">
        <title>Resolving the Mortierellaceae phylogeny through synthesis of multi-gene phylogenetics and phylogenomics.</title>
        <authorList>
            <person name="Vandepol N."/>
            <person name="Liber J."/>
            <person name="Desiro A."/>
            <person name="Na H."/>
            <person name="Kennedy M."/>
            <person name="Barry K."/>
            <person name="Grigoriev I.V."/>
            <person name="Miller A.N."/>
            <person name="O'Donnell K."/>
            <person name="Stajich J.E."/>
            <person name="Bonito G."/>
        </authorList>
    </citation>
    <scope>NUCLEOTIDE SEQUENCE</scope>
    <source>
        <strain evidence="2">NRRL 2769</strain>
    </source>
</reference>
<evidence type="ECO:0000313" key="3">
    <source>
        <dbReference type="Proteomes" id="UP000703661"/>
    </source>
</evidence>
<gene>
    <name evidence="2" type="ORF">BGZ80_009732</name>
</gene>
<evidence type="ECO:0000256" key="1">
    <source>
        <dbReference type="SAM" id="MobiDB-lite"/>
    </source>
</evidence>
<sequence>MNNGDQPNLSEQQEHQAQEASACIQGIVMQIRTVFKRGLTSDDRIVLSFSCPAVASKIKDDKNPIIKITRGAVVDDDDDDDDDDSGDEDSNGDYDTYSEPPATDKPFVAFSKILRPDGPCLLSQGQAEDSCRTTR</sequence>
<proteinExistence type="predicted"/>
<dbReference type="Proteomes" id="UP000703661">
    <property type="component" value="Unassembled WGS sequence"/>
</dbReference>
<evidence type="ECO:0000313" key="2">
    <source>
        <dbReference type="EMBL" id="KAG0015634.1"/>
    </source>
</evidence>
<dbReference type="AlphaFoldDB" id="A0A9P6MX52"/>